<dbReference type="Pfam" id="PF00160">
    <property type="entry name" value="Pro_isomerase"/>
    <property type="match status" value="1"/>
</dbReference>
<dbReference type="InterPro" id="IPR029000">
    <property type="entry name" value="Cyclophilin-like_dom_sf"/>
</dbReference>
<dbReference type="PROSITE" id="PS50072">
    <property type="entry name" value="CSA_PPIASE_2"/>
    <property type="match status" value="1"/>
</dbReference>
<feature type="domain" description="PPIase cyclophilin-type" evidence="6">
    <location>
        <begin position="1"/>
        <end position="160"/>
    </location>
</feature>
<comment type="caution">
    <text evidence="7">The sequence shown here is derived from an EMBL/GenBank/DDBJ whole genome shotgun (WGS) entry which is preliminary data.</text>
</comment>
<evidence type="ECO:0000256" key="5">
    <source>
        <dbReference type="RuleBase" id="RU363019"/>
    </source>
</evidence>
<comment type="function">
    <text evidence="1 5">PPIases accelerate the folding of proteins. It catalyzes the cis-trans isomerization of proline imidic peptide bonds in oligopeptides.</text>
</comment>
<sequence>MNKQVTLDTTLGKIKVEFYAEDAPRAVENFVRLAEKDYYNSTTFHRVIKGFMIQGGDPKGDGTGGESIWGGTFEDELNPAATSYQQGYRKGVLAMANRGPNTNGSQFFILLEDTPNLQRQYTIFGHVVEGQNIVDKIGDSIVDPELDRPITQVVIKSMTVIDKK</sequence>
<dbReference type="InterPro" id="IPR024936">
    <property type="entry name" value="Cyclophilin-type_PPIase"/>
</dbReference>
<evidence type="ECO:0000313" key="7">
    <source>
        <dbReference type="EMBL" id="OGE90436.1"/>
    </source>
</evidence>
<comment type="catalytic activity">
    <reaction evidence="5">
        <text>[protein]-peptidylproline (omega=180) = [protein]-peptidylproline (omega=0)</text>
        <dbReference type="Rhea" id="RHEA:16237"/>
        <dbReference type="Rhea" id="RHEA-COMP:10747"/>
        <dbReference type="Rhea" id="RHEA-COMP:10748"/>
        <dbReference type="ChEBI" id="CHEBI:83833"/>
        <dbReference type="ChEBI" id="CHEBI:83834"/>
        <dbReference type="EC" id="5.2.1.8"/>
    </reaction>
</comment>
<gene>
    <name evidence="7" type="ORF">A2722_03195</name>
</gene>
<evidence type="ECO:0000256" key="1">
    <source>
        <dbReference type="ARBA" id="ARBA00002388"/>
    </source>
</evidence>
<keyword evidence="3 5" id="KW-0697">Rotamase</keyword>
<reference evidence="7 8" key="1">
    <citation type="journal article" date="2016" name="Nat. Commun.">
        <title>Thousands of microbial genomes shed light on interconnected biogeochemical processes in an aquifer system.</title>
        <authorList>
            <person name="Anantharaman K."/>
            <person name="Brown C.T."/>
            <person name="Hug L.A."/>
            <person name="Sharon I."/>
            <person name="Castelle C.J."/>
            <person name="Probst A.J."/>
            <person name="Thomas B.C."/>
            <person name="Singh A."/>
            <person name="Wilkins M.J."/>
            <person name="Karaoz U."/>
            <person name="Brodie E.L."/>
            <person name="Williams K.H."/>
            <person name="Hubbard S.S."/>
            <person name="Banfield J.F."/>
        </authorList>
    </citation>
    <scope>NUCLEOTIDE SEQUENCE [LARGE SCALE GENOMIC DNA]</scope>
</reference>
<dbReference type="EMBL" id="MFEO01000013">
    <property type="protein sequence ID" value="OGE90436.1"/>
    <property type="molecule type" value="Genomic_DNA"/>
</dbReference>
<dbReference type="PANTHER" id="PTHR45625:SF4">
    <property type="entry name" value="PEPTIDYLPROLYL ISOMERASE DOMAIN AND WD REPEAT-CONTAINING PROTEIN 1"/>
    <property type="match status" value="1"/>
</dbReference>
<accession>A0A1F5PKI3</accession>
<dbReference type="Gene3D" id="2.40.100.10">
    <property type="entry name" value="Cyclophilin-like"/>
    <property type="match status" value="1"/>
</dbReference>
<dbReference type="GO" id="GO:0003755">
    <property type="term" value="F:peptidyl-prolyl cis-trans isomerase activity"/>
    <property type="evidence" value="ECO:0007669"/>
    <property type="project" value="UniProtKB-UniRule"/>
</dbReference>
<proteinExistence type="inferred from homology"/>
<dbReference type="PANTHER" id="PTHR45625">
    <property type="entry name" value="PEPTIDYL-PROLYL CIS-TRANS ISOMERASE-RELATED"/>
    <property type="match status" value="1"/>
</dbReference>
<dbReference type="GO" id="GO:0006457">
    <property type="term" value="P:protein folding"/>
    <property type="evidence" value="ECO:0007669"/>
    <property type="project" value="InterPro"/>
</dbReference>
<dbReference type="PIRSF" id="PIRSF001467">
    <property type="entry name" value="Peptidylpro_ismrse"/>
    <property type="match status" value="1"/>
</dbReference>
<dbReference type="STRING" id="1817828.A2722_03195"/>
<dbReference type="InterPro" id="IPR020892">
    <property type="entry name" value="Cyclophilin-type_PPIase_CS"/>
</dbReference>
<dbReference type="EC" id="5.2.1.8" evidence="5"/>
<dbReference type="Proteomes" id="UP000178377">
    <property type="component" value="Unassembled WGS sequence"/>
</dbReference>
<organism evidence="7 8">
    <name type="scientific">Candidatus Doudnabacteria bacterium RIFCSPHIGHO2_01_FULL_50_11</name>
    <dbReference type="NCBI Taxonomy" id="1817828"/>
    <lineage>
        <taxon>Bacteria</taxon>
        <taxon>Candidatus Doudnaibacteriota</taxon>
    </lineage>
</organism>
<dbReference type="SUPFAM" id="SSF50891">
    <property type="entry name" value="Cyclophilin-like"/>
    <property type="match status" value="1"/>
</dbReference>
<dbReference type="PRINTS" id="PR00153">
    <property type="entry name" value="CSAPPISMRASE"/>
</dbReference>
<evidence type="ECO:0000256" key="3">
    <source>
        <dbReference type="ARBA" id="ARBA00023110"/>
    </source>
</evidence>
<dbReference type="InterPro" id="IPR002130">
    <property type="entry name" value="Cyclophilin-type_PPIase_dom"/>
</dbReference>
<dbReference type="PROSITE" id="PS00170">
    <property type="entry name" value="CSA_PPIASE_1"/>
    <property type="match status" value="1"/>
</dbReference>
<evidence type="ECO:0000256" key="2">
    <source>
        <dbReference type="ARBA" id="ARBA00007365"/>
    </source>
</evidence>
<comment type="similarity">
    <text evidence="2 5">Belongs to the cyclophilin-type PPIase family.</text>
</comment>
<dbReference type="AlphaFoldDB" id="A0A1F5PKI3"/>
<protein>
    <recommendedName>
        <fullName evidence="5">Peptidyl-prolyl cis-trans isomerase</fullName>
        <shortName evidence="5">PPIase</shortName>
        <ecNumber evidence="5">5.2.1.8</ecNumber>
    </recommendedName>
</protein>
<evidence type="ECO:0000313" key="8">
    <source>
        <dbReference type="Proteomes" id="UP000178377"/>
    </source>
</evidence>
<name>A0A1F5PKI3_9BACT</name>
<evidence type="ECO:0000256" key="4">
    <source>
        <dbReference type="ARBA" id="ARBA00023235"/>
    </source>
</evidence>
<keyword evidence="4 5" id="KW-0413">Isomerase</keyword>
<dbReference type="InterPro" id="IPR044666">
    <property type="entry name" value="Cyclophilin_A-like"/>
</dbReference>
<evidence type="ECO:0000259" key="6">
    <source>
        <dbReference type="PROSITE" id="PS50072"/>
    </source>
</evidence>